<reference evidence="3" key="1">
    <citation type="submission" date="2024-07" db="EMBL/GenBank/DDBJ databases">
        <title>Two chromosome-level genome assemblies of Korean endemic species Abeliophyllum distichum and Forsythia ovata (Oleaceae).</title>
        <authorList>
            <person name="Jang H."/>
        </authorList>
    </citation>
    <scope>NUCLEOTIDE SEQUENCE [LARGE SCALE GENOMIC DNA]</scope>
</reference>
<accession>A0ABD1UZN7</accession>
<gene>
    <name evidence="2" type="ORF">Fot_23134</name>
</gene>
<feature type="region of interest" description="Disordered" evidence="1">
    <location>
        <begin position="89"/>
        <end position="109"/>
    </location>
</feature>
<comment type="caution">
    <text evidence="2">The sequence shown here is derived from an EMBL/GenBank/DDBJ whole genome shotgun (WGS) entry which is preliminary data.</text>
</comment>
<evidence type="ECO:0000313" key="2">
    <source>
        <dbReference type="EMBL" id="KAL2530533.1"/>
    </source>
</evidence>
<name>A0ABD1UZN7_9LAMI</name>
<evidence type="ECO:0000256" key="1">
    <source>
        <dbReference type="SAM" id="MobiDB-lite"/>
    </source>
</evidence>
<proteinExistence type="predicted"/>
<evidence type="ECO:0000313" key="3">
    <source>
        <dbReference type="Proteomes" id="UP001604277"/>
    </source>
</evidence>
<organism evidence="2 3">
    <name type="scientific">Forsythia ovata</name>
    <dbReference type="NCBI Taxonomy" id="205694"/>
    <lineage>
        <taxon>Eukaryota</taxon>
        <taxon>Viridiplantae</taxon>
        <taxon>Streptophyta</taxon>
        <taxon>Embryophyta</taxon>
        <taxon>Tracheophyta</taxon>
        <taxon>Spermatophyta</taxon>
        <taxon>Magnoliopsida</taxon>
        <taxon>eudicotyledons</taxon>
        <taxon>Gunneridae</taxon>
        <taxon>Pentapetalae</taxon>
        <taxon>asterids</taxon>
        <taxon>lamiids</taxon>
        <taxon>Lamiales</taxon>
        <taxon>Oleaceae</taxon>
        <taxon>Forsythieae</taxon>
        <taxon>Forsythia</taxon>
    </lineage>
</organism>
<dbReference type="Proteomes" id="UP001604277">
    <property type="component" value="Unassembled WGS sequence"/>
</dbReference>
<protein>
    <submittedName>
        <fullName evidence="2">Uncharacterized protein</fullName>
    </submittedName>
</protein>
<dbReference type="AlphaFoldDB" id="A0ABD1UZN7"/>
<dbReference type="EMBL" id="JBFOLJ010000006">
    <property type="protein sequence ID" value="KAL2530533.1"/>
    <property type="molecule type" value="Genomic_DNA"/>
</dbReference>
<keyword evidence="3" id="KW-1185">Reference proteome</keyword>
<feature type="compositionally biased region" description="Low complexity" evidence="1">
    <location>
        <begin position="1"/>
        <end position="27"/>
    </location>
</feature>
<feature type="region of interest" description="Disordered" evidence="1">
    <location>
        <begin position="1"/>
        <end position="64"/>
    </location>
</feature>
<sequence length="109" mass="11343">MPRVISSSDSQENSSPSSNFSPESSGSHLSVDRPFGVVSRPSYWKQSADSSLGDGRLPPGSSRSTALLGSVDCSLWGMKFSLAGVLGSVPLATDDEGPSSPGQAKRRKT</sequence>